<dbReference type="InterPro" id="IPR012349">
    <property type="entry name" value="Split_barrel_FMN-bd"/>
</dbReference>
<name>A0A3N0EIS7_9ACTN</name>
<organism evidence="4 5">
    <name type="scientific">Halostreptopolyspora alba</name>
    <dbReference type="NCBI Taxonomy" id="2487137"/>
    <lineage>
        <taxon>Bacteria</taxon>
        <taxon>Bacillati</taxon>
        <taxon>Actinomycetota</taxon>
        <taxon>Actinomycetes</taxon>
        <taxon>Streptosporangiales</taxon>
        <taxon>Nocardiopsidaceae</taxon>
        <taxon>Halostreptopolyspora</taxon>
    </lineage>
</organism>
<dbReference type="RefSeq" id="WP_123199492.1">
    <property type="nucleotide sequence ID" value="NZ_RJMB01000001.1"/>
</dbReference>
<keyword evidence="5" id="KW-1185">Reference proteome</keyword>
<reference evidence="4 5" key="1">
    <citation type="submission" date="2018-11" db="EMBL/GenBank/DDBJ databases">
        <title>The genome draft of YIM 96095.</title>
        <authorList>
            <person name="Tang S.-K."/>
            <person name="Chunyu W.-X."/>
            <person name="Feng Y.-Z."/>
        </authorList>
    </citation>
    <scope>NUCLEOTIDE SEQUENCE [LARGE SCALE GENOMIC DNA]</scope>
    <source>
        <strain evidence="4 5">YIM 96095</strain>
    </source>
</reference>
<keyword evidence="1" id="KW-0560">Oxidoreductase</keyword>
<dbReference type="Pfam" id="PF01243">
    <property type="entry name" value="PNPOx_N"/>
    <property type="match status" value="1"/>
</dbReference>
<accession>A0A3N0EIS7</accession>
<sequence length="166" mass="17416">MMTNVARAEPFDPAGGTPEPWERALTELAGAQTYWLSTVCPEGRPHAVPLLAVVVGGTVHFCASGRSRKARNLDADARCVITTSGPGLDLVVQGEAAPLTGAAELGDVAGSYATKYGWSPTARDGALWAEGAPTAGPPPYRVYAVVPTVVFGFPTDESSTPTRWRF</sequence>
<gene>
    <name evidence="4" type="ORF">EFW17_02140</name>
</gene>
<dbReference type="SUPFAM" id="SSF50475">
    <property type="entry name" value="FMN-binding split barrel"/>
    <property type="match status" value="1"/>
</dbReference>
<evidence type="ECO:0000313" key="5">
    <source>
        <dbReference type="Proteomes" id="UP000269198"/>
    </source>
</evidence>
<dbReference type="Gene3D" id="2.30.110.10">
    <property type="entry name" value="Electron Transport, Fmn-binding Protein, Chain A"/>
    <property type="match status" value="1"/>
</dbReference>
<protein>
    <submittedName>
        <fullName evidence="4">Pyridoxamine 5'-phosphate oxidase family protein</fullName>
    </submittedName>
</protein>
<dbReference type="InterPro" id="IPR052019">
    <property type="entry name" value="F420H2_bilvrd_red/Heme_oxyg"/>
</dbReference>
<dbReference type="GO" id="GO:0070967">
    <property type="term" value="F:coenzyme F420 binding"/>
    <property type="evidence" value="ECO:0007669"/>
    <property type="project" value="TreeGrafter"/>
</dbReference>
<dbReference type="GO" id="GO:0005829">
    <property type="term" value="C:cytosol"/>
    <property type="evidence" value="ECO:0007669"/>
    <property type="project" value="TreeGrafter"/>
</dbReference>
<evidence type="ECO:0000256" key="2">
    <source>
        <dbReference type="SAM" id="MobiDB-lite"/>
    </source>
</evidence>
<dbReference type="Proteomes" id="UP000269198">
    <property type="component" value="Unassembled WGS sequence"/>
</dbReference>
<proteinExistence type="predicted"/>
<feature type="region of interest" description="Disordered" evidence="2">
    <location>
        <begin position="1"/>
        <end position="20"/>
    </location>
</feature>
<dbReference type="OrthoDB" id="157302at2"/>
<evidence type="ECO:0000259" key="3">
    <source>
        <dbReference type="Pfam" id="PF01243"/>
    </source>
</evidence>
<dbReference type="GO" id="GO:0016627">
    <property type="term" value="F:oxidoreductase activity, acting on the CH-CH group of donors"/>
    <property type="evidence" value="ECO:0007669"/>
    <property type="project" value="TreeGrafter"/>
</dbReference>
<dbReference type="AlphaFoldDB" id="A0A3N0EIS7"/>
<evidence type="ECO:0000256" key="1">
    <source>
        <dbReference type="ARBA" id="ARBA00023002"/>
    </source>
</evidence>
<dbReference type="PANTHER" id="PTHR35176">
    <property type="entry name" value="HEME OXYGENASE HI_0854-RELATED"/>
    <property type="match status" value="1"/>
</dbReference>
<comment type="caution">
    <text evidence="4">The sequence shown here is derived from an EMBL/GenBank/DDBJ whole genome shotgun (WGS) entry which is preliminary data.</text>
</comment>
<dbReference type="PANTHER" id="PTHR35176:SF4">
    <property type="entry name" value="PYRIDOXAMINE 5'-PHOSPHATE OXIDASE-RELATED FMN-BINDING"/>
    <property type="match status" value="1"/>
</dbReference>
<evidence type="ECO:0000313" key="4">
    <source>
        <dbReference type="EMBL" id="RNL87627.1"/>
    </source>
</evidence>
<feature type="domain" description="Pyridoxamine 5'-phosphate oxidase N-terminal" evidence="3">
    <location>
        <begin position="25"/>
        <end position="125"/>
    </location>
</feature>
<dbReference type="EMBL" id="RJMB01000001">
    <property type="protein sequence ID" value="RNL87627.1"/>
    <property type="molecule type" value="Genomic_DNA"/>
</dbReference>
<dbReference type="InterPro" id="IPR011576">
    <property type="entry name" value="Pyridox_Oxase_N"/>
</dbReference>